<dbReference type="Proteomes" id="UP000017127">
    <property type="component" value="Unassembled WGS sequence"/>
</dbReference>
<dbReference type="InterPro" id="IPR013412">
    <property type="entry name" value="CRISPR-assoc_RAMP_Csm3"/>
</dbReference>
<dbReference type="PANTHER" id="PTHR35579">
    <property type="entry name" value="CRISPR SYSTEM CMS ENDORIBONUCLEASE CSM3"/>
    <property type="match status" value="1"/>
</dbReference>
<dbReference type="GO" id="GO:0051607">
    <property type="term" value="P:defense response to virus"/>
    <property type="evidence" value="ECO:0007669"/>
    <property type="project" value="UniProtKB-KW"/>
</dbReference>
<dbReference type="PATRIC" id="fig|1348334.3.peg.2276"/>
<name>U7QIG6_9CYAN</name>
<keyword evidence="4" id="KW-0255">Endonuclease</keyword>
<organism evidence="10 11">
    <name type="scientific">Lyngbya aestuarii BL J</name>
    <dbReference type="NCBI Taxonomy" id="1348334"/>
    <lineage>
        <taxon>Bacteria</taxon>
        <taxon>Bacillati</taxon>
        <taxon>Cyanobacteriota</taxon>
        <taxon>Cyanophyceae</taxon>
        <taxon>Oscillatoriophycideae</taxon>
        <taxon>Oscillatoriales</taxon>
        <taxon>Microcoleaceae</taxon>
        <taxon>Lyngbya</taxon>
    </lineage>
</organism>
<evidence type="ECO:0000256" key="2">
    <source>
        <dbReference type="ARBA" id="ARBA00022150"/>
    </source>
</evidence>
<sequence length="323" mass="35678">MTVIKRPQKSLLGKLIIKSILTVETGLHIGGGGETLDIGGLDKPVIRDPMTKNPYLPGSSIKGKLRAILERLLNKPLNRSGGSGTYRYESDDLEDGYTEVRSRNEQKQYIAYEGAKTCAVSRVFGSTGANCWVKTSVAQEQNLDGLETATIEGESYTKIKGRNSPARLIVRDCHLTDDSAQKLVQIDTGLYMTEWKFENGIDRITAAANPRQLERVPAGSQFKLEMVYTVEDATQAREDLKNILQTILVLEDDALGGHGSRGYGKIKFQNLEFSYRDYSGISNAENSALSLPLSNQLSGIEDTSKLPEKFDEIQKLLPQGDEQ</sequence>
<evidence type="ECO:0000256" key="1">
    <source>
        <dbReference type="ARBA" id="ARBA00006342"/>
    </source>
</evidence>
<evidence type="ECO:0000256" key="8">
    <source>
        <dbReference type="ARBA" id="ARBA00033183"/>
    </source>
</evidence>
<dbReference type="PANTHER" id="PTHR35579:SF3">
    <property type="entry name" value="CRISPR SYSTEM CMS ENDORIBONUCLEASE CSM3"/>
    <property type="match status" value="1"/>
</dbReference>
<protein>
    <recommendedName>
        <fullName evidence="2">CRISPR system Cms endoribonuclease Csm3</fullName>
    </recommendedName>
    <alternativeName>
        <fullName evidence="8">CRISPR type III A-associated RAMP protein Csm3</fullName>
    </alternativeName>
</protein>
<dbReference type="OrthoDB" id="1063910at2"/>
<evidence type="ECO:0000256" key="4">
    <source>
        <dbReference type="ARBA" id="ARBA00022759"/>
    </source>
</evidence>
<keyword evidence="6" id="KW-0694">RNA-binding</keyword>
<proteinExistence type="inferred from homology"/>
<dbReference type="AlphaFoldDB" id="U7QIG6"/>
<dbReference type="InterPro" id="IPR052216">
    <property type="entry name" value="CRISPR_Csm3_endoribonuclease"/>
</dbReference>
<keyword evidence="5" id="KW-0378">Hydrolase</keyword>
<keyword evidence="11" id="KW-1185">Reference proteome</keyword>
<dbReference type="InterPro" id="IPR005537">
    <property type="entry name" value="RAMP_III_fam"/>
</dbReference>
<evidence type="ECO:0000259" key="9">
    <source>
        <dbReference type="Pfam" id="PF03787"/>
    </source>
</evidence>
<accession>U7QIG6</accession>
<reference evidence="10 11" key="1">
    <citation type="journal article" date="2013" name="Front. Microbiol.">
        <title>Comparative genomic analyses of the cyanobacterium, Lyngbya aestuarii BL J, a powerful hydrogen producer.</title>
        <authorList>
            <person name="Kothari A."/>
            <person name="Vaughn M."/>
            <person name="Garcia-Pichel F."/>
        </authorList>
    </citation>
    <scope>NUCLEOTIDE SEQUENCE [LARGE SCALE GENOMIC DNA]</scope>
    <source>
        <strain evidence="10 11">BL J</strain>
    </source>
</reference>
<comment type="similarity">
    <text evidence="1">Belongs to the CRISPR-associated Csm3 family.</text>
</comment>
<dbReference type="RefSeq" id="WP_023066161.1">
    <property type="nucleotide sequence ID" value="NZ_AUZM01000019.1"/>
</dbReference>
<dbReference type="Pfam" id="PF03787">
    <property type="entry name" value="RAMPs"/>
    <property type="match status" value="1"/>
</dbReference>
<keyword evidence="7" id="KW-0051">Antiviral defense</keyword>
<evidence type="ECO:0000256" key="3">
    <source>
        <dbReference type="ARBA" id="ARBA00022722"/>
    </source>
</evidence>
<evidence type="ECO:0000256" key="6">
    <source>
        <dbReference type="ARBA" id="ARBA00022884"/>
    </source>
</evidence>
<dbReference type="GO" id="GO:0003723">
    <property type="term" value="F:RNA binding"/>
    <property type="evidence" value="ECO:0007669"/>
    <property type="project" value="UniProtKB-KW"/>
</dbReference>
<evidence type="ECO:0000313" key="11">
    <source>
        <dbReference type="Proteomes" id="UP000017127"/>
    </source>
</evidence>
<dbReference type="GO" id="GO:0004519">
    <property type="term" value="F:endonuclease activity"/>
    <property type="evidence" value="ECO:0007669"/>
    <property type="project" value="UniProtKB-KW"/>
</dbReference>
<dbReference type="EMBL" id="AUZM01000019">
    <property type="protein sequence ID" value="ERT07683.1"/>
    <property type="molecule type" value="Genomic_DNA"/>
</dbReference>
<evidence type="ECO:0000313" key="10">
    <source>
        <dbReference type="EMBL" id="ERT07683.1"/>
    </source>
</evidence>
<evidence type="ECO:0000256" key="5">
    <source>
        <dbReference type="ARBA" id="ARBA00022801"/>
    </source>
</evidence>
<evidence type="ECO:0000256" key="7">
    <source>
        <dbReference type="ARBA" id="ARBA00023118"/>
    </source>
</evidence>
<dbReference type="NCBIfam" id="TIGR02582">
    <property type="entry name" value="cas7_TM1809"/>
    <property type="match status" value="1"/>
</dbReference>
<dbReference type="GO" id="GO:0016787">
    <property type="term" value="F:hydrolase activity"/>
    <property type="evidence" value="ECO:0007669"/>
    <property type="project" value="UniProtKB-KW"/>
</dbReference>
<comment type="caution">
    <text evidence="10">The sequence shown here is derived from an EMBL/GenBank/DDBJ whole genome shotgun (WGS) entry which is preliminary data.</text>
</comment>
<feature type="domain" description="CRISPR type III-associated protein" evidence="9">
    <location>
        <begin position="21"/>
        <end position="267"/>
    </location>
</feature>
<keyword evidence="3" id="KW-0540">Nuclease</keyword>
<gene>
    <name evidence="10" type="ORF">M595_2346</name>
</gene>